<evidence type="ECO:0000313" key="1">
    <source>
        <dbReference type="EMBL" id="SXE02964.1"/>
    </source>
</evidence>
<organism evidence="1 2">
    <name type="scientific">Klebsiella quasivariicola</name>
    <dbReference type="NCBI Taxonomy" id="2026240"/>
    <lineage>
        <taxon>Bacteria</taxon>
        <taxon>Pseudomonadati</taxon>
        <taxon>Pseudomonadota</taxon>
        <taxon>Gammaproteobacteria</taxon>
        <taxon>Enterobacterales</taxon>
        <taxon>Enterobacteriaceae</taxon>
        <taxon>Klebsiella/Raoultella group</taxon>
        <taxon>Klebsiella</taxon>
        <taxon>Klebsiella pneumoniae complex</taxon>
    </lineage>
</organism>
<reference evidence="1 2" key="1">
    <citation type="submission" date="2018-08" db="EMBL/GenBank/DDBJ databases">
        <authorList>
            <consortium name="Pathogen Informatics"/>
        </authorList>
    </citation>
    <scope>NUCLEOTIDE SEQUENCE [LARGE SCALE GENOMIC DNA]</scope>
    <source>
        <strain evidence="1 2">EuSCAPE_IT371</strain>
    </source>
</reference>
<protein>
    <submittedName>
        <fullName evidence="1">Uncharacterized protein</fullName>
    </submittedName>
</protein>
<name>A0A8B4U269_9ENTR</name>
<accession>A0A8B4U269</accession>
<dbReference type="Proteomes" id="UP000257712">
    <property type="component" value="Unassembled WGS sequence"/>
</dbReference>
<comment type="caution">
    <text evidence="1">The sequence shown here is derived from an EMBL/GenBank/DDBJ whole genome shotgun (WGS) entry which is preliminary data.</text>
</comment>
<dbReference type="AlphaFoldDB" id="A0A8B4U269"/>
<dbReference type="RefSeq" id="WP_256597483.1">
    <property type="nucleotide sequence ID" value="NZ_UJZG01000032.1"/>
</dbReference>
<sequence>MGTETREKEIETWSDFIDEFLKEGGVIYENQNKQKREVVYER</sequence>
<proteinExistence type="predicted"/>
<dbReference type="EMBL" id="UJZG01000032">
    <property type="protein sequence ID" value="SXE02964.1"/>
    <property type="molecule type" value="Genomic_DNA"/>
</dbReference>
<evidence type="ECO:0000313" key="2">
    <source>
        <dbReference type="Proteomes" id="UP000257712"/>
    </source>
</evidence>
<gene>
    <name evidence="1" type="ORF">SAMEA3538780_05212</name>
</gene>